<evidence type="ECO:0000313" key="3">
    <source>
        <dbReference type="Proteomes" id="UP000235371"/>
    </source>
</evidence>
<keyword evidence="3" id="KW-1185">Reference proteome</keyword>
<feature type="compositionally biased region" description="Basic and acidic residues" evidence="1">
    <location>
        <begin position="391"/>
        <end position="417"/>
    </location>
</feature>
<dbReference type="EMBL" id="KZ613912">
    <property type="protein sequence ID" value="PMD51441.1"/>
    <property type="molecule type" value="Genomic_DNA"/>
</dbReference>
<feature type="compositionally biased region" description="Polar residues" evidence="1">
    <location>
        <begin position="199"/>
        <end position="230"/>
    </location>
</feature>
<feature type="region of interest" description="Disordered" evidence="1">
    <location>
        <begin position="257"/>
        <end position="279"/>
    </location>
</feature>
<evidence type="ECO:0000256" key="1">
    <source>
        <dbReference type="SAM" id="MobiDB-lite"/>
    </source>
</evidence>
<dbReference type="OrthoDB" id="3034243at2759"/>
<organism evidence="2 3">
    <name type="scientific">Hyaloscypha bicolor E</name>
    <dbReference type="NCBI Taxonomy" id="1095630"/>
    <lineage>
        <taxon>Eukaryota</taxon>
        <taxon>Fungi</taxon>
        <taxon>Dikarya</taxon>
        <taxon>Ascomycota</taxon>
        <taxon>Pezizomycotina</taxon>
        <taxon>Leotiomycetes</taxon>
        <taxon>Helotiales</taxon>
        <taxon>Hyaloscyphaceae</taxon>
        <taxon>Hyaloscypha</taxon>
        <taxon>Hyaloscypha bicolor</taxon>
    </lineage>
</organism>
<accession>A0A2J6SKZ1</accession>
<protein>
    <submittedName>
        <fullName evidence="2">Uncharacterized protein</fullName>
    </submittedName>
</protein>
<dbReference type="RefSeq" id="XP_024728345.1">
    <property type="nucleotide sequence ID" value="XM_024888169.1"/>
</dbReference>
<feature type="region of interest" description="Disordered" evidence="1">
    <location>
        <begin position="328"/>
        <end position="359"/>
    </location>
</feature>
<dbReference type="InParanoid" id="A0A2J6SKZ1"/>
<name>A0A2J6SKZ1_9HELO</name>
<dbReference type="GeneID" id="36596245"/>
<feature type="region of interest" description="Disordered" evidence="1">
    <location>
        <begin position="199"/>
        <end position="232"/>
    </location>
</feature>
<feature type="region of interest" description="Disordered" evidence="1">
    <location>
        <begin position="375"/>
        <end position="417"/>
    </location>
</feature>
<feature type="compositionally biased region" description="Low complexity" evidence="1">
    <location>
        <begin position="344"/>
        <end position="359"/>
    </location>
</feature>
<evidence type="ECO:0000313" key="2">
    <source>
        <dbReference type="EMBL" id="PMD51441.1"/>
    </source>
</evidence>
<feature type="compositionally biased region" description="Polar residues" evidence="1">
    <location>
        <begin position="1"/>
        <end position="11"/>
    </location>
</feature>
<feature type="region of interest" description="Disordered" evidence="1">
    <location>
        <begin position="1"/>
        <end position="26"/>
    </location>
</feature>
<proteinExistence type="predicted"/>
<dbReference type="Proteomes" id="UP000235371">
    <property type="component" value="Unassembled WGS sequence"/>
</dbReference>
<sequence>MGRSFHPTSFPSDHLTPATHTSTIPRPKESHLPWILSALQLCKTSSTRRPNTGNLLEHSSSMKYQTILSPVLLISTLATARVLKLPAATAAAASESCITFPNGESACGDATTLFGTTLRPVVTLTKSYTTQTWFLPSIPAPENSIGREPTTSHGSVTFPTTSALINLIGRESIASHSSDTFCATKTVTIIVTNSRCQNGTQSTFTSGGRDSQPSTGSVSSLPGIPTSPSELTPAVCASDPKLECIVQGGHTFTVGTASATGSQHTETPSAIESSQRGDFTTPSVFGPTPCADNPKLECIDQGGIPYTIGTGITTITDVPLSAGLFGSHTETGTKTGPDVSALTSSPGHSSGSSQTKTKSGTSVLITLTIGGIDYNTAPTAKAENGRVGYNKRVDLEDGRGGYNKRGEDSEHGRGEYN</sequence>
<dbReference type="AlphaFoldDB" id="A0A2J6SKZ1"/>
<gene>
    <name evidence="2" type="ORF">K444DRAFT_707796</name>
</gene>
<reference evidence="2 3" key="1">
    <citation type="submission" date="2016-04" db="EMBL/GenBank/DDBJ databases">
        <title>A degradative enzymes factory behind the ericoid mycorrhizal symbiosis.</title>
        <authorList>
            <consortium name="DOE Joint Genome Institute"/>
            <person name="Martino E."/>
            <person name="Morin E."/>
            <person name="Grelet G."/>
            <person name="Kuo A."/>
            <person name="Kohler A."/>
            <person name="Daghino S."/>
            <person name="Barry K."/>
            <person name="Choi C."/>
            <person name="Cichocki N."/>
            <person name="Clum A."/>
            <person name="Copeland A."/>
            <person name="Hainaut M."/>
            <person name="Haridas S."/>
            <person name="Labutti K."/>
            <person name="Lindquist E."/>
            <person name="Lipzen A."/>
            <person name="Khouja H.-R."/>
            <person name="Murat C."/>
            <person name="Ohm R."/>
            <person name="Olson A."/>
            <person name="Spatafora J."/>
            <person name="Veneault-Fourrey C."/>
            <person name="Henrissat B."/>
            <person name="Grigoriev I."/>
            <person name="Martin F."/>
            <person name="Perotto S."/>
        </authorList>
    </citation>
    <scope>NUCLEOTIDE SEQUENCE [LARGE SCALE GENOMIC DNA]</scope>
    <source>
        <strain evidence="2 3">E</strain>
    </source>
</reference>